<keyword evidence="3" id="KW-1185">Reference proteome</keyword>
<reference evidence="2 3" key="1">
    <citation type="journal article" date="2023" name="IMA Fungus">
        <title>Comparative genomic study of the Penicillium genus elucidates a diverse pangenome and 15 lateral gene transfer events.</title>
        <authorList>
            <person name="Petersen C."/>
            <person name="Sorensen T."/>
            <person name="Nielsen M.R."/>
            <person name="Sondergaard T.E."/>
            <person name="Sorensen J.L."/>
            <person name="Fitzpatrick D.A."/>
            <person name="Frisvad J.C."/>
            <person name="Nielsen K.L."/>
        </authorList>
    </citation>
    <scope>NUCLEOTIDE SEQUENCE [LARGE SCALE GENOMIC DNA]</scope>
    <source>
        <strain evidence="2 3">IBT 3361</strain>
    </source>
</reference>
<dbReference type="Proteomes" id="UP001220256">
    <property type="component" value="Unassembled WGS sequence"/>
</dbReference>
<evidence type="ECO:0000256" key="1">
    <source>
        <dbReference type="SAM" id="MobiDB-lite"/>
    </source>
</evidence>
<comment type="caution">
    <text evidence="2">The sequence shown here is derived from an EMBL/GenBank/DDBJ whole genome shotgun (WGS) entry which is preliminary data.</text>
</comment>
<organism evidence="2 3">
    <name type="scientific">Penicillium chrysogenum</name>
    <name type="common">Penicillium notatum</name>
    <dbReference type="NCBI Taxonomy" id="5076"/>
    <lineage>
        <taxon>Eukaryota</taxon>
        <taxon>Fungi</taxon>
        <taxon>Dikarya</taxon>
        <taxon>Ascomycota</taxon>
        <taxon>Pezizomycotina</taxon>
        <taxon>Eurotiomycetes</taxon>
        <taxon>Eurotiomycetidae</taxon>
        <taxon>Eurotiales</taxon>
        <taxon>Aspergillaceae</taxon>
        <taxon>Penicillium</taxon>
        <taxon>Penicillium chrysogenum species complex</taxon>
    </lineage>
</organism>
<protein>
    <submittedName>
        <fullName evidence="2">Uncharacterized protein</fullName>
    </submittedName>
</protein>
<name>A0ABQ8WDC6_PENCH</name>
<sequence length="328" mass="36729">MLENEFLGAGVLPEASGFSGALMRDQGDPMVLWGLRSPPPKAVSLRTDPQGRVWEPKVEAIFYNIKEDDSPQYLALVIFPKYPALRNTLYTTRYSINHTEPVVLPDGLQEDRPESEPPTYPVSETGAQAQREDSPTVCDAAWMLLILSYGCLERTDDSSGQDAAVYYYVGWSFANAILKHRNQRNLDPMFRNDIIVLLFQVQRIAKQRLGMQVRAASKLFRTYLDTIGFSVGDSEDAWTGLKALDAWFEKRGESVPMSVEKVMLDARERRAIVDTIIDYGREWQRNGTALGMSFDSVGGTGKTIVFDGNGTQINYVCTGSGQQYIVEI</sequence>
<gene>
    <name evidence="2" type="ORF">N7505_007410</name>
</gene>
<dbReference type="EMBL" id="JAPVEB010000004">
    <property type="protein sequence ID" value="KAJ5264617.1"/>
    <property type="molecule type" value="Genomic_DNA"/>
</dbReference>
<proteinExistence type="predicted"/>
<evidence type="ECO:0000313" key="2">
    <source>
        <dbReference type="EMBL" id="KAJ5264617.1"/>
    </source>
</evidence>
<accession>A0ABQ8WDC6</accession>
<feature type="region of interest" description="Disordered" evidence="1">
    <location>
        <begin position="104"/>
        <end position="133"/>
    </location>
</feature>
<evidence type="ECO:0000313" key="3">
    <source>
        <dbReference type="Proteomes" id="UP001220256"/>
    </source>
</evidence>